<keyword evidence="5 9" id="KW-0805">Transcription regulation</keyword>
<dbReference type="HOGENOM" id="CLU_020569_0_1_4"/>
<dbReference type="Pfam" id="PF04552">
    <property type="entry name" value="Sigma54_DBD"/>
    <property type="match status" value="1"/>
</dbReference>
<dbReference type="PANTHER" id="PTHR32248:SF4">
    <property type="entry name" value="RNA POLYMERASE SIGMA-54 FACTOR"/>
    <property type="match status" value="1"/>
</dbReference>
<dbReference type="GO" id="GO:0016779">
    <property type="term" value="F:nucleotidyltransferase activity"/>
    <property type="evidence" value="ECO:0007669"/>
    <property type="project" value="UniProtKB-KW"/>
</dbReference>
<dbReference type="Gene3D" id="1.10.10.1330">
    <property type="entry name" value="RNA polymerase sigma-54 factor, core-binding domain"/>
    <property type="match status" value="1"/>
</dbReference>
<dbReference type="PRINTS" id="PR00045">
    <property type="entry name" value="SIGMA54FCT"/>
</dbReference>
<dbReference type="InterPro" id="IPR007634">
    <property type="entry name" value="RNA_pol_sigma_54_DNA-bd"/>
</dbReference>
<keyword evidence="8 9" id="KW-0804">Transcription</keyword>
<dbReference type="InterPro" id="IPR000394">
    <property type="entry name" value="RNA_pol_sigma_54"/>
</dbReference>
<dbReference type="GO" id="GO:0003677">
    <property type="term" value="F:DNA binding"/>
    <property type="evidence" value="ECO:0007669"/>
    <property type="project" value="UniProtKB-KW"/>
</dbReference>
<proteinExistence type="inferred from homology"/>
<evidence type="ECO:0000256" key="3">
    <source>
        <dbReference type="ARBA" id="ARBA00022679"/>
    </source>
</evidence>
<evidence type="ECO:0000313" key="14">
    <source>
        <dbReference type="Proteomes" id="UP000003973"/>
    </source>
</evidence>
<comment type="similarity">
    <text evidence="1 9">Belongs to the sigma-54 factor family.</text>
</comment>
<name>C3X4U3_9BURK</name>
<keyword evidence="2 9" id="KW-0240">DNA-directed RNA polymerase</keyword>
<evidence type="ECO:0000256" key="6">
    <source>
        <dbReference type="ARBA" id="ARBA00023082"/>
    </source>
</evidence>
<dbReference type="AlphaFoldDB" id="C3X4U3"/>
<dbReference type="EMBL" id="ACDP02000006">
    <property type="protein sequence ID" value="EEO28229.1"/>
    <property type="molecule type" value="Genomic_DNA"/>
</dbReference>
<evidence type="ECO:0000256" key="5">
    <source>
        <dbReference type="ARBA" id="ARBA00023015"/>
    </source>
</evidence>
<dbReference type="Pfam" id="PF04963">
    <property type="entry name" value="Sigma54_CBD"/>
    <property type="match status" value="1"/>
</dbReference>
<feature type="domain" description="RNA polymerase sigma factor 54 DNA-binding" evidence="11">
    <location>
        <begin position="333"/>
        <end position="489"/>
    </location>
</feature>
<dbReference type="GO" id="GO:0000428">
    <property type="term" value="C:DNA-directed RNA polymerase complex"/>
    <property type="evidence" value="ECO:0007669"/>
    <property type="project" value="UniProtKB-KW"/>
</dbReference>
<dbReference type="GO" id="GO:0001216">
    <property type="term" value="F:DNA-binding transcription activator activity"/>
    <property type="evidence" value="ECO:0007669"/>
    <property type="project" value="InterPro"/>
</dbReference>
<dbReference type="GO" id="GO:0016987">
    <property type="term" value="F:sigma factor activity"/>
    <property type="evidence" value="ECO:0007669"/>
    <property type="project" value="UniProtKB-KW"/>
</dbReference>
<dbReference type="Proteomes" id="UP000003973">
    <property type="component" value="Unassembled WGS sequence"/>
</dbReference>
<dbReference type="Gene3D" id="1.10.10.60">
    <property type="entry name" value="Homeodomain-like"/>
    <property type="match status" value="1"/>
</dbReference>
<dbReference type="NCBIfam" id="NF009118">
    <property type="entry name" value="PRK12469.1"/>
    <property type="match status" value="1"/>
</dbReference>
<comment type="function">
    <text evidence="9">Sigma factors are initiation factors that promote the attachment of RNA polymerase to specific initiation sites and are then released.</text>
</comment>
<gene>
    <name evidence="13" type="ORF">OFAG_01382</name>
</gene>
<dbReference type="GO" id="GO:0006352">
    <property type="term" value="P:DNA-templated transcription initiation"/>
    <property type="evidence" value="ECO:0007669"/>
    <property type="project" value="InterPro"/>
</dbReference>
<dbReference type="NCBIfam" id="NF004595">
    <property type="entry name" value="PRK05932.1-2"/>
    <property type="match status" value="1"/>
</dbReference>
<keyword evidence="7 9" id="KW-0238">DNA-binding</keyword>
<feature type="region of interest" description="Disordered" evidence="10">
    <location>
        <begin position="58"/>
        <end position="103"/>
    </location>
</feature>
<evidence type="ECO:0000256" key="8">
    <source>
        <dbReference type="ARBA" id="ARBA00023163"/>
    </source>
</evidence>
<sequence>MKQKLQARLAQHLTLTPQLQQSIRLLQLSSLELNEEIGRALEENPLLERLDDPLANTTRFQADGSIIRQPVSSGETPYDESAHGSSGEPSDLTAPFENTSGSAEHDHLIWDSAKASDRHPDDERFQPQLEAPPESLKEHLRSQMRLAVRNQRQRALAELIIDALDSNGYLQETLEEMIEWLPAELGIAHKELEETLVCIQGFDPPGVGARNSAECLAIQIRLMQNIPYIVRKQALNIVENHLKLFAQRDFIRLKKALECDDEDLREATEVIRRCNPHPGAAYANDAADVVIPEIVVVKKDGAWHAELNTDAMPKIRINRMYGDVLKSASNKTSLNTRFQEAKWLIRNINQRFETILKVSEAIIERQQNFFSFGATSMRPLVLREIADTLGLHESTISRVTTQKFMLTPLGIFELKYFFGSHIATEGGGEASSTAIREKIKQLIATEDRKKPYSDNKIAQILAREGLVIARRTIAKYRDILKIPPASLRKSL</sequence>
<keyword evidence="4 9" id="KW-0548">Nucleotidyltransferase</keyword>
<dbReference type="PROSITE" id="PS00717">
    <property type="entry name" value="SIGMA54_1"/>
    <property type="match status" value="1"/>
</dbReference>
<evidence type="ECO:0000256" key="10">
    <source>
        <dbReference type="SAM" id="MobiDB-lite"/>
    </source>
</evidence>
<keyword evidence="3 9" id="KW-0808">Transferase</keyword>
<dbReference type="PROSITE" id="PS50044">
    <property type="entry name" value="SIGMA54_3"/>
    <property type="match status" value="1"/>
</dbReference>
<dbReference type="PIRSF" id="PIRSF000774">
    <property type="entry name" value="RpoN"/>
    <property type="match status" value="1"/>
</dbReference>
<keyword evidence="14" id="KW-1185">Reference proteome</keyword>
<feature type="domain" description="RNA polymerase sigma factor 54 core-binding" evidence="12">
    <location>
        <begin position="131"/>
        <end position="321"/>
    </location>
</feature>
<evidence type="ECO:0000259" key="11">
    <source>
        <dbReference type="Pfam" id="PF04552"/>
    </source>
</evidence>
<evidence type="ECO:0000256" key="4">
    <source>
        <dbReference type="ARBA" id="ARBA00022695"/>
    </source>
</evidence>
<dbReference type="Pfam" id="PF00309">
    <property type="entry name" value="Sigma54_AID"/>
    <property type="match status" value="1"/>
</dbReference>
<dbReference type="RefSeq" id="WP_005877780.1">
    <property type="nucleotide sequence ID" value="NZ_CABMNL010000001.1"/>
</dbReference>
<reference evidence="13" key="1">
    <citation type="submission" date="2011-10" db="EMBL/GenBank/DDBJ databases">
        <title>The Genome Sequence of Oxalobacter formigenes HOxBLS.</title>
        <authorList>
            <consortium name="The Broad Institute Genome Sequencing Platform"/>
            <person name="Earl A."/>
            <person name="Ward D."/>
            <person name="Feldgarden M."/>
            <person name="Gevers D."/>
            <person name="Allison M.J."/>
            <person name="Humphrey S."/>
            <person name="Young S.K."/>
            <person name="Zeng Q."/>
            <person name="Gargeya S."/>
            <person name="Fitzgerald M."/>
            <person name="Haas B."/>
            <person name="Abouelleil A."/>
            <person name="Alvarado L."/>
            <person name="Arachchi H.M."/>
            <person name="Berlin A."/>
            <person name="Brown A."/>
            <person name="Chapman S.B."/>
            <person name="Chen Z."/>
            <person name="Dunbar C."/>
            <person name="Freedman E."/>
            <person name="Gearin G."/>
            <person name="Goldberg J."/>
            <person name="Griggs A."/>
            <person name="Gujja S."/>
            <person name="Heiman D."/>
            <person name="Howarth C."/>
            <person name="Larson L."/>
            <person name="Lui A."/>
            <person name="MacDonald P.J.P."/>
            <person name="Montmayeur A."/>
            <person name="Murphy C."/>
            <person name="Neiman D."/>
            <person name="Pearson M."/>
            <person name="Priest M."/>
            <person name="Roberts A."/>
            <person name="Saif S."/>
            <person name="Shea T."/>
            <person name="Shenoy N."/>
            <person name="Sisk P."/>
            <person name="Stolte C."/>
            <person name="Sykes S."/>
            <person name="Wortman J."/>
            <person name="Nusbaum C."/>
            <person name="Birren B."/>
        </authorList>
    </citation>
    <scope>NUCLEOTIDE SEQUENCE [LARGE SCALE GENOMIC DNA]</scope>
    <source>
        <strain evidence="13">HOxBLS</strain>
    </source>
</reference>
<evidence type="ECO:0000256" key="9">
    <source>
        <dbReference type="PIRNR" id="PIRNR000774"/>
    </source>
</evidence>
<evidence type="ECO:0000256" key="1">
    <source>
        <dbReference type="ARBA" id="ARBA00008798"/>
    </source>
</evidence>
<organism evidence="13 14">
    <name type="scientific">Oxalobacter paraformigenes</name>
    <dbReference type="NCBI Taxonomy" id="556268"/>
    <lineage>
        <taxon>Bacteria</taxon>
        <taxon>Pseudomonadati</taxon>
        <taxon>Pseudomonadota</taxon>
        <taxon>Betaproteobacteria</taxon>
        <taxon>Burkholderiales</taxon>
        <taxon>Oxalobacteraceae</taxon>
        <taxon>Oxalobacter</taxon>
    </lineage>
</organism>
<evidence type="ECO:0000256" key="7">
    <source>
        <dbReference type="ARBA" id="ARBA00023125"/>
    </source>
</evidence>
<evidence type="ECO:0000256" key="2">
    <source>
        <dbReference type="ARBA" id="ARBA00022478"/>
    </source>
</evidence>
<evidence type="ECO:0000259" key="12">
    <source>
        <dbReference type="Pfam" id="PF04963"/>
    </source>
</evidence>
<dbReference type="InterPro" id="IPR007046">
    <property type="entry name" value="RNA_pol_sigma_54_core-bd"/>
</dbReference>
<evidence type="ECO:0000313" key="13">
    <source>
        <dbReference type="EMBL" id="EEO28229.1"/>
    </source>
</evidence>
<accession>C3X4U3</accession>
<comment type="caution">
    <text evidence="13">The sequence shown here is derived from an EMBL/GenBank/DDBJ whole genome shotgun (WGS) entry which is preliminary data.</text>
</comment>
<dbReference type="NCBIfam" id="TIGR02395">
    <property type="entry name" value="rpoN_sigma"/>
    <property type="match status" value="1"/>
</dbReference>
<protein>
    <recommendedName>
        <fullName evidence="9">RNA polymerase sigma-54 factor</fullName>
    </recommendedName>
</protein>
<keyword evidence="6 9" id="KW-0731">Sigma factor</keyword>
<dbReference type="InterPro" id="IPR038709">
    <property type="entry name" value="RpoN_core-bd_sf"/>
</dbReference>
<dbReference type="PROSITE" id="PS00718">
    <property type="entry name" value="SIGMA54_2"/>
    <property type="match status" value="1"/>
</dbReference>
<dbReference type="eggNOG" id="COG1508">
    <property type="taxonomic scope" value="Bacteria"/>
</dbReference>
<dbReference type="PANTHER" id="PTHR32248">
    <property type="entry name" value="RNA POLYMERASE SIGMA-54 FACTOR"/>
    <property type="match status" value="1"/>
</dbReference>
<dbReference type="NCBIfam" id="NF004598">
    <property type="entry name" value="PRK05932.1-5"/>
    <property type="match status" value="1"/>
</dbReference>